<feature type="compositionally biased region" description="Polar residues" evidence="2">
    <location>
        <begin position="757"/>
        <end position="768"/>
    </location>
</feature>
<evidence type="ECO:0000313" key="3">
    <source>
        <dbReference type="EMBL" id="CAG9799839.1"/>
    </source>
</evidence>
<evidence type="ECO:0000313" key="4">
    <source>
        <dbReference type="Proteomes" id="UP001153620"/>
    </source>
</evidence>
<keyword evidence="1" id="KW-0175">Coiled coil</keyword>
<name>A0A9N9RP36_9DIPT</name>
<feature type="region of interest" description="Disordered" evidence="2">
    <location>
        <begin position="364"/>
        <end position="393"/>
    </location>
</feature>
<accession>A0A9N9RP36</accession>
<gene>
    <name evidence="3" type="ORF">CHIRRI_LOCUS2797</name>
</gene>
<feature type="compositionally biased region" description="Low complexity" evidence="2">
    <location>
        <begin position="784"/>
        <end position="799"/>
    </location>
</feature>
<keyword evidence="4" id="KW-1185">Reference proteome</keyword>
<feature type="compositionally biased region" description="Polar residues" evidence="2">
    <location>
        <begin position="373"/>
        <end position="393"/>
    </location>
</feature>
<feature type="region of interest" description="Disordered" evidence="2">
    <location>
        <begin position="153"/>
        <end position="309"/>
    </location>
</feature>
<feature type="coiled-coil region" evidence="1">
    <location>
        <begin position="572"/>
        <end position="666"/>
    </location>
</feature>
<dbReference type="OrthoDB" id="7475679at2759"/>
<reference evidence="3" key="2">
    <citation type="submission" date="2022-10" db="EMBL/GenBank/DDBJ databases">
        <authorList>
            <consortium name="ENA_rothamsted_submissions"/>
            <consortium name="culmorum"/>
            <person name="King R."/>
        </authorList>
    </citation>
    <scope>NUCLEOTIDE SEQUENCE</scope>
</reference>
<evidence type="ECO:0000256" key="2">
    <source>
        <dbReference type="SAM" id="MobiDB-lite"/>
    </source>
</evidence>
<feature type="compositionally biased region" description="Low complexity" evidence="2">
    <location>
        <begin position="195"/>
        <end position="217"/>
    </location>
</feature>
<dbReference type="EMBL" id="OU895877">
    <property type="protein sequence ID" value="CAG9799839.1"/>
    <property type="molecule type" value="Genomic_DNA"/>
</dbReference>
<reference evidence="3" key="1">
    <citation type="submission" date="2022-01" db="EMBL/GenBank/DDBJ databases">
        <authorList>
            <person name="King R."/>
        </authorList>
    </citation>
    <scope>NUCLEOTIDE SEQUENCE</scope>
</reference>
<dbReference type="Proteomes" id="UP001153620">
    <property type="component" value="Chromosome 1"/>
</dbReference>
<feature type="coiled-coil region" evidence="1">
    <location>
        <begin position="474"/>
        <end position="533"/>
    </location>
</feature>
<evidence type="ECO:0000256" key="1">
    <source>
        <dbReference type="SAM" id="Coils"/>
    </source>
</evidence>
<feature type="compositionally biased region" description="Polar residues" evidence="2">
    <location>
        <begin position="244"/>
        <end position="257"/>
    </location>
</feature>
<organism evidence="3 4">
    <name type="scientific">Chironomus riparius</name>
    <dbReference type="NCBI Taxonomy" id="315576"/>
    <lineage>
        <taxon>Eukaryota</taxon>
        <taxon>Metazoa</taxon>
        <taxon>Ecdysozoa</taxon>
        <taxon>Arthropoda</taxon>
        <taxon>Hexapoda</taxon>
        <taxon>Insecta</taxon>
        <taxon>Pterygota</taxon>
        <taxon>Neoptera</taxon>
        <taxon>Endopterygota</taxon>
        <taxon>Diptera</taxon>
        <taxon>Nematocera</taxon>
        <taxon>Chironomoidea</taxon>
        <taxon>Chironomidae</taxon>
        <taxon>Chironominae</taxon>
        <taxon>Chironomus</taxon>
    </lineage>
</organism>
<proteinExistence type="predicted"/>
<feature type="compositionally biased region" description="Acidic residues" evidence="2">
    <location>
        <begin position="804"/>
        <end position="815"/>
    </location>
</feature>
<protein>
    <submittedName>
        <fullName evidence="3">Uncharacterized protein</fullName>
    </submittedName>
</protein>
<feature type="compositionally biased region" description="Polar residues" evidence="2">
    <location>
        <begin position="268"/>
        <end position="301"/>
    </location>
</feature>
<feature type="region of interest" description="Disordered" evidence="2">
    <location>
        <begin position="743"/>
        <end position="768"/>
    </location>
</feature>
<feature type="region of interest" description="Disordered" evidence="2">
    <location>
        <begin position="784"/>
        <end position="815"/>
    </location>
</feature>
<feature type="coiled-coil region" evidence="1">
    <location>
        <begin position="976"/>
        <end position="1024"/>
    </location>
</feature>
<feature type="compositionally biased region" description="Basic and acidic residues" evidence="2">
    <location>
        <begin position="227"/>
        <end position="239"/>
    </location>
</feature>
<dbReference type="AlphaFoldDB" id="A0A9N9RP36"/>
<sequence length="1190" mass="132487">MEINEQDDANKMLDTETATTTISTINSTDNDSLKTSNDLTIEKNSEELISNQADSNVDADILVNKVPVDDGNINPIKAAPNNDGSDSGVEIISVTNNVLQRALSSNSGGYTSSCGGLEDNIGPVSCNSSMISYCSDTCDKTNNTVLPNDCYASEGGSESSSITGDPTIRKLSSSVKKKIGMKDGGQNKSPRRSNESNCSSKSSKSRPPSVSRSQSLSIKSGPPNLATRERARSRDKPRIEPVPQQKNLMTTSLTRSMSLKRPPKPDTLSITKETNSLSPRVNLSRTPSLTRNRTPQATPTNHCDDGRWPSIGHRSAISTLRVNRINGSAAGTPTNSEGLIIRTRIGNIQLDGKSSTFDKYATLPRRRKEKSVENLTQSGSRSSSVTRNGNVEQLPNRMTSSVVRKLPMSNSPPKTLPAYPKIAKKPVVVKTKIYHEISVQTAITSKDVEDAFSGNPNNLPRIDAVEMKTKETQSDIRDKEMEKLKEQIEKLNADHSQLLGKLSEKSQIVTELEQELLKEKEEKLTAQKDLQNNTERVMNMLENFQAGPREVEGDGDSLLMLESQLVISGSVLEKQQEEIIKLQGICRMLQRDMEKSLKVQDNLIKQRNELEEESTELQDFLQAEKIAFMDALKEAENENKIMKDKLLQKESELERQQEECRHLVRICEQRRQEYLGMQAKYNALEGRSKDILMSQGSAVSGANVALVSLHNRIEHLVEQLISSYSISEQDLEDIVFFNDAYTNSSSSGDGSPDFETAKSSSGEKSPQRNQSFLAAVINAIKNATTSKQNQNQSSHNNNNKCRDVEDDDSTEMLDSETEPCLMMENVLEDVQMPDSHSHNLVSTSQIMLSQVEIPSEVLKSSMHDYRECSFDNLSQAIANRQQIEMQTNAMACRRHNSERNSTSDDISQESCADVQSIGEYCTAQTIVDQVIEVDNSITKLLKVLRIIQMDNDNCIQELVTDKNKIQVSKEESIEKLTEWEMINQKLKGDLKDATQQLIVKSNELVNCKTELQRHRQEIDRLNQDICSLSTLCTERNEKKIDKDEILSKLKVWQQTGNLPEDEIVSHVVSACNEVPILKEKLREKERQLTDISNSSVMNNGWHQAIAEAKRQYDAIDGALETLHSIQNIVKDCPELTKLQRELEETNFNTISTLPLGHLSLSNGNLVTADLNANESTLNDSGNAQIIDSAA</sequence>